<dbReference type="Pfam" id="PF00528">
    <property type="entry name" value="BPD_transp_1"/>
    <property type="match status" value="1"/>
</dbReference>
<evidence type="ECO:0000259" key="9">
    <source>
        <dbReference type="PROSITE" id="PS50928"/>
    </source>
</evidence>
<feature type="domain" description="ABC transmembrane type-1" evidence="9">
    <location>
        <begin position="123"/>
        <end position="304"/>
    </location>
</feature>
<organism evidence="10 12">
    <name type="scientific">Hydrogenibacillus schlegelii</name>
    <name type="common">Bacillus schlegelii</name>
    <dbReference type="NCBI Taxonomy" id="1484"/>
    <lineage>
        <taxon>Bacteria</taxon>
        <taxon>Bacillati</taxon>
        <taxon>Bacillota</taxon>
        <taxon>Bacilli</taxon>
        <taxon>Bacillales</taxon>
        <taxon>Bacillales Family X. Incertae Sedis</taxon>
        <taxon>Hydrogenibacillus</taxon>
    </lineage>
</organism>
<keyword evidence="6 7" id="KW-0472">Membrane</keyword>
<feature type="region of interest" description="Disordered" evidence="8">
    <location>
        <begin position="1"/>
        <end position="44"/>
    </location>
</feature>
<feature type="transmembrane region" description="Helical" evidence="7">
    <location>
        <begin position="286"/>
        <end position="307"/>
    </location>
</feature>
<dbReference type="PANTHER" id="PTHR30151">
    <property type="entry name" value="ALKANE SULFONATE ABC TRANSPORTER-RELATED, MEMBRANE SUBUNIT"/>
    <property type="match status" value="1"/>
</dbReference>
<evidence type="ECO:0000256" key="3">
    <source>
        <dbReference type="ARBA" id="ARBA00022475"/>
    </source>
</evidence>
<evidence type="ECO:0000313" key="12">
    <source>
        <dbReference type="Proteomes" id="UP000244180"/>
    </source>
</evidence>
<evidence type="ECO:0000256" key="6">
    <source>
        <dbReference type="ARBA" id="ARBA00023136"/>
    </source>
</evidence>
<evidence type="ECO:0000256" key="5">
    <source>
        <dbReference type="ARBA" id="ARBA00022989"/>
    </source>
</evidence>
<reference evidence="10 12" key="1">
    <citation type="submission" date="2017-08" db="EMBL/GenBank/DDBJ databases">
        <title>Burning lignite coal seam in the remote Altai Mountains harbors a hydrogen-driven thermophilic microbial community.</title>
        <authorList>
            <person name="Kadnikov V.V."/>
            <person name="Mardanov A.V."/>
            <person name="Ivasenko D."/>
            <person name="Beletsky A.V."/>
            <person name="Karnachuk O.V."/>
            <person name="Ravin N.V."/>
        </authorList>
    </citation>
    <scope>NUCLEOTIDE SEQUENCE [LARGE SCALE GENOMIC DNA]</scope>
    <source>
        <strain evidence="10">AL33</strain>
    </source>
</reference>
<keyword evidence="4 7" id="KW-0812">Transmembrane</keyword>
<dbReference type="Gene3D" id="1.10.3720.10">
    <property type="entry name" value="MetI-like"/>
    <property type="match status" value="1"/>
</dbReference>
<dbReference type="GO" id="GO:0005886">
    <property type="term" value="C:plasma membrane"/>
    <property type="evidence" value="ECO:0007669"/>
    <property type="project" value="UniProtKB-SubCell"/>
</dbReference>
<protein>
    <submittedName>
        <fullName evidence="10">Hydroxymethylpyrimidine ABC transporter, transmembrane component</fullName>
    </submittedName>
</protein>
<name>A0A2T5G3G8_HYDSH</name>
<evidence type="ECO:0000313" key="10">
    <source>
        <dbReference type="EMBL" id="PTQ50733.1"/>
    </source>
</evidence>
<keyword evidence="5 7" id="KW-1133">Transmembrane helix</keyword>
<sequence>MASVPDNAETVHRCSAARAGRATGRGAKMPGDEAGGGGGRRPFVRAAARLRPTRRTTARLRPEGRAGGASGRFRWEAAASLGALLLGWEGAVRAFHVPAWLLPAPSAVVRALWAERTVLLDHAAATVTEAAAGLGLAALLAVAVATAMAFFAAVRAALYPLLVVSQTVPIIALAPLVIVWFGYGMLPKVLVVALVTFFPLAVSLAEGYRTADPRRLALLRTMGGGRWAAFRYVLWPSALPSFFAGLRIAATYSVTGAVIGEWLGATKGLGVYLIRASKSFATERLFAAIAVIVGVSLLFFAAAEFLARLSLRGGPTMGAAER</sequence>
<keyword evidence="3" id="KW-1003">Cell membrane</keyword>
<dbReference type="Proteomes" id="UP000244180">
    <property type="component" value="Unassembled WGS sequence"/>
</dbReference>
<keyword evidence="2 7" id="KW-0813">Transport</keyword>
<evidence type="ECO:0000256" key="4">
    <source>
        <dbReference type="ARBA" id="ARBA00022692"/>
    </source>
</evidence>
<dbReference type="InterPro" id="IPR000515">
    <property type="entry name" value="MetI-like"/>
</dbReference>
<dbReference type="PROSITE" id="PS50928">
    <property type="entry name" value="ABC_TM1"/>
    <property type="match status" value="1"/>
</dbReference>
<dbReference type="AlphaFoldDB" id="A0A2T5G3G8"/>
<comment type="caution">
    <text evidence="10">The sequence shown here is derived from an EMBL/GenBank/DDBJ whole genome shotgun (WGS) entry which is preliminary data.</text>
</comment>
<evidence type="ECO:0000256" key="1">
    <source>
        <dbReference type="ARBA" id="ARBA00004651"/>
    </source>
</evidence>
<dbReference type="CDD" id="cd06261">
    <property type="entry name" value="TM_PBP2"/>
    <property type="match status" value="1"/>
</dbReference>
<dbReference type="EMBL" id="PEBV01000091">
    <property type="protein sequence ID" value="PTQ50733.1"/>
    <property type="molecule type" value="Genomic_DNA"/>
</dbReference>
<dbReference type="PANTHER" id="PTHR30151:SF20">
    <property type="entry name" value="ABC TRANSPORTER PERMEASE PROTEIN HI_0355-RELATED"/>
    <property type="match status" value="1"/>
</dbReference>
<feature type="transmembrane region" description="Helical" evidence="7">
    <location>
        <begin position="161"/>
        <end position="183"/>
    </location>
</feature>
<dbReference type="InterPro" id="IPR035906">
    <property type="entry name" value="MetI-like_sf"/>
</dbReference>
<comment type="similarity">
    <text evidence="7">Belongs to the binding-protein-dependent transport system permease family.</text>
</comment>
<proteinExistence type="inferred from homology"/>
<evidence type="ECO:0000256" key="2">
    <source>
        <dbReference type="ARBA" id="ARBA00022448"/>
    </source>
</evidence>
<evidence type="ECO:0000256" key="8">
    <source>
        <dbReference type="SAM" id="MobiDB-lite"/>
    </source>
</evidence>
<accession>A0A2T5G3G8</accession>
<dbReference type="EMBL" id="PEBV01000090">
    <property type="protein sequence ID" value="PTQ50734.1"/>
    <property type="molecule type" value="Genomic_DNA"/>
</dbReference>
<feature type="transmembrane region" description="Helical" evidence="7">
    <location>
        <begin position="189"/>
        <end position="208"/>
    </location>
</feature>
<gene>
    <name evidence="11" type="ORF">HSCHL_0608</name>
    <name evidence="10" type="ORF">HSCHL_0611</name>
</gene>
<evidence type="ECO:0000313" key="11">
    <source>
        <dbReference type="EMBL" id="PTQ50734.1"/>
    </source>
</evidence>
<feature type="transmembrane region" description="Helical" evidence="7">
    <location>
        <begin position="130"/>
        <end position="154"/>
    </location>
</feature>
<dbReference type="GO" id="GO:0055085">
    <property type="term" value="P:transmembrane transport"/>
    <property type="evidence" value="ECO:0007669"/>
    <property type="project" value="InterPro"/>
</dbReference>
<feature type="compositionally biased region" description="Low complexity" evidence="8">
    <location>
        <begin position="16"/>
        <end position="27"/>
    </location>
</feature>
<evidence type="ECO:0000256" key="7">
    <source>
        <dbReference type="RuleBase" id="RU363032"/>
    </source>
</evidence>
<comment type="subcellular location">
    <subcellularLocation>
        <location evidence="1 7">Cell membrane</location>
        <topology evidence="1 7">Multi-pass membrane protein</topology>
    </subcellularLocation>
</comment>
<dbReference type="SUPFAM" id="SSF161098">
    <property type="entry name" value="MetI-like"/>
    <property type="match status" value="1"/>
</dbReference>